<proteinExistence type="predicted"/>
<keyword evidence="2" id="KW-1185">Reference proteome</keyword>
<dbReference type="AlphaFoldDB" id="A0A4S2F3I0"/>
<organism evidence="1 2">
    <name type="scientific">Muricaecibacterium torontonense</name>
    <dbReference type="NCBI Taxonomy" id="3032871"/>
    <lineage>
        <taxon>Bacteria</taxon>
        <taxon>Bacillati</taxon>
        <taxon>Actinomycetota</taxon>
        <taxon>Coriobacteriia</taxon>
        <taxon>Coriobacteriales</taxon>
        <taxon>Atopobiaceae</taxon>
        <taxon>Muricaecibacterium</taxon>
    </lineage>
</organism>
<accession>A0A4S2F3I0</accession>
<dbReference type="RefSeq" id="WP_136012592.1">
    <property type="nucleotide sequence ID" value="NZ_SRYE01000003.1"/>
</dbReference>
<gene>
    <name evidence="1" type="ORF">E5334_05450</name>
</gene>
<name>A0A4S2F3I0_9ACTN</name>
<dbReference type="EMBL" id="SRYE01000003">
    <property type="protein sequence ID" value="TGY62113.1"/>
    <property type="molecule type" value="Genomic_DNA"/>
</dbReference>
<protein>
    <submittedName>
        <fullName evidence="1">DUF3310 domain-containing protein</fullName>
    </submittedName>
</protein>
<dbReference type="OrthoDB" id="1684418at2"/>
<evidence type="ECO:0000313" key="2">
    <source>
        <dbReference type="Proteomes" id="UP000310263"/>
    </source>
</evidence>
<sequence length="107" mass="11935">MSDVSLQQIEAAKDAVSHPSHYTSGGIECKDAMAAIMGTGYCLQPCANDGKAVNLAPIALYWWGCAFKYLWRWVRKNGVQDLKKCKQCIDFLIEEIEPKTTTETKGF</sequence>
<dbReference type="Proteomes" id="UP000310263">
    <property type="component" value="Unassembled WGS sequence"/>
</dbReference>
<evidence type="ECO:0000313" key="1">
    <source>
        <dbReference type="EMBL" id="TGY62113.1"/>
    </source>
</evidence>
<comment type="caution">
    <text evidence="1">The sequence shown here is derived from an EMBL/GenBank/DDBJ whole genome shotgun (WGS) entry which is preliminary data.</text>
</comment>
<reference evidence="1 2" key="1">
    <citation type="submission" date="2019-04" db="EMBL/GenBank/DDBJ databases">
        <title>Microbes associate with the intestines of laboratory mice.</title>
        <authorList>
            <person name="Navarre W."/>
            <person name="Wong E."/>
            <person name="Huang K."/>
            <person name="Tropini C."/>
            <person name="Ng K."/>
            <person name="Yu B."/>
        </authorList>
    </citation>
    <scope>NUCLEOTIDE SEQUENCE [LARGE SCALE GENOMIC DNA]</scope>
    <source>
        <strain evidence="1 2">NM07_P-09</strain>
    </source>
</reference>